<gene>
    <name evidence="3" type="ORF">HJG54_15630</name>
</gene>
<dbReference type="Gene3D" id="3.40.30.10">
    <property type="entry name" value="Glutaredoxin"/>
    <property type="match status" value="1"/>
</dbReference>
<proteinExistence type="predicted"/>
<dbReference type="SFLD" id="SFLDG00358">
    <property type="entry name" value="Main_(cytGST)"/>
    <property type="match status" value="1"/>
</dbReference>
<protein>
    <submittedName>
        <fullName evidence="3">Glutathione S-transferase family protein</fullName>
    </submittedName>
</protein>
<name>A0AA96WV83_9CYAN</name>
<dbReference type="InterPro" id="IPR004045">
    <property type="entry name" value="Glutathione_S-Trfase_N"/>
</dbReference>
<accession>A0AA96WV83</accession>
<organism evidence="3">
    <name type="scientific">Leptolyngbya sp. NK1-12</name>
    <dbReference type="NCBI Taxonomy" id="2547451"/>
    <lineage>
        <taxon>Bacteria</taxon>
        <taxon>Bacillati</taxon>
        <taxon>Cyanobacteriota</taxon>
        <taxon>Cyanophyceae</taxon>
        <taxon>Leptolyngbyales</taxon>
        <taxon>Leptolyngbyaceae</taxon>
        <taxon>Leptolyngbya group</taxon>
        <taxon>Leptolyngbya</taxon>
    </lineage>
</organism>
<dbReference type="Pfam" id="PF13417">
    <property type="entry name" value="GST_N_3"/>
    <property type="match status" value="1"/>
</dbReference>
<dbReference type="PROSITE" id="PS50404">
    <property type="entry name" value="GST_NTER"/>
    <property type="match status" value="1"/>
</dbReference>
<dbReference type="Pfam" id="PF00043">
    <property type="entry name" value="GST_C"/>
    <property type="match status" value="1"/>
</dbReference>
<dbReference type="RefSeq" id="WP_316429800.1">
    <property type="nucleotide sequence ID" value="NZ_CP053586.1"/>
</dbReference>
<dbReference type="PANTHER" id="PTHR44051:SF2">
    <property type="entry name" value="HYPOTHETICAL GLUTATHIONE S-TRANSFERASE LIKE PROTEIN"/>
    <property type="match status" value="1"/>
</dbReference>
<evidence type="ECO:0000259" key="2">
    <source>
        <dbReference type="PROSITE" id="PS50405"/>
    </source>
</evidence>
<dbReference type="SUPFAM" id="SSF52833">
    <property type="entry name" value="Thioredoxin-like"/>
    <property type="match status" value="1"/>
</dbReference>
<dbReference type="InterPro" id="IPR036282">
    <property type="entry name" value="Glutathione-S-Trfase_C_sf"/>
</dbReference>
<evidence type="ECO:0000313" key="3">
    <source>
        <dbReference type="EMBL" id="WNZ24147.1"/>
    </source>
</evidence>
<dbReference type="SFLD" id="SFLDS00019">
    <property type="entry name" value="Glutathione_Transferase_(cytos"/>
    <property type="match status" value="1"/>
</dbReference>
<dbReference type="InterPro" id="IPR010987">
    <property type="entry name" value="Glutathione-S-Trfase_C-like"/>
</dbReference>
<dbReference type="PROSITE" id="PS50405">
    <property type="entry name" value="GST_CTER"/>
    <property type="match status" value="1"/>
</dbReference>
<feature type="domain" description="GST C-terminal" evidence="2">
    <location>
        <begin position="87"/>
        <end position="199"/>
    </location>
</feature>
<feature type="domain" description="GST N-terminal" evidence="1">
    <location>
        <begin position="1"/>
        <end position="82"/>
    </location>
</feature>
<dbReference type="SFLD" id="SFLDG01151">
    <property type="entry name" value="Main.2:_Nu-like"/>
    <property type="match status" value="1"/>
</dbReference>
<dbReference type="EMBL" id="CP053586">
    <property type="protein sequence ID" value="WNZ24147.1"/>
    <property type="molecule type" value="Genomic_DNA"/>
</dbReference>
<dbReference type="Gene3D" id="1.20.1050.10">
    <property type="match status" value="1"/>
</dbReference>
<dbReference type="InterPro" id="IPR036249">
    <property type="entry name" value="Thioredoxin-like_sf"/>
</dbReference>
<evidence type="ECO:0000259" key="1">
    <source>
        <dbReference type="PROSITE" id="PS50404"/>
    </source>
</evidence>
<dbReference type="PANTHER" id="PTHR44051">
    <property type="entry name" value="GLUTATHIONE S-TRANSFERASE-RELATED"/>
    <property type="match status" value="1"/>
</dbReference>
<dbReference type="SUPFAM" id="SSF47616">
    <property type="entry name" value="GST C-terminal domain-like"/>
    <property type="match status" value="1"/>
</dbReference>
<dbReference type="AlphaFoldDB" id="A0AA96WV83"/>
<dbReference type="InterPro" id="IPR040079">
    <property type="entry name" value="Glutathione_S-Trfase"/>
</dbReference>
<reference evidence="3" key="1">
    <citation type="submission" date="2020-05" db="EMBL/GenBank/DDBJ databases">
        <authorList>
            <person name="Zhu T."/>
            <person name="Keshari N."/>
            <person name="Lu X."/>
        </authorList>
    </citation>
    <scope>NUCLEOTIDE SEQUENCE</scope>
    <source>
        <strain evidence="3">NK1-12</strain>
    </source>
</reference>
<dbReference type="InterPro" id="IPR004046">
    <property type="entry name" value="GST_C"/>
</dbReference>
<sequence>MKRILFGHPLSGNTHRVRLLLGMLNLPYEEIPVDIPAGEQKKPEYVAINPLGLVPVLIEGDQKIRDSHAILTYLARAYGGEQWLPSNPFQQATVAQWLSFSANEIHNSANLARLHFLLGVPVDLPVVQDRARSALHVVNQHLADREWLELDRPTIADLACFPYLGLVEEGKVSRAAYPNVNRWIDRIKALPGYVSMPGL</sequence>